<dbReference type="SUPFAM" id="SSF88723">
    <property type="entry name" value="PIN domain-like"/>
    <property type="match status" value="1"/>
</dbReference>
<evidence type="ECO:0000313" key="3">
    <source>
        <dbReference type="Proteomes" id="UP000192569"/>
    </source>
</evidence>
<dbReference type="InterPro" id="IPR029060">
    <property type="entry name" value="PIN-like_dom_sf"/>
</dbReference>
<feature type="domain" description="PIN" evidence="1">
    <location>
        <begin position="4"/>
        <end position="98"/>
    </location>
</feature>
<gene>
    <name evidence="2" type="ORF">SAMN00808754_3064</name>
</gene>
<dbReference type="AlphaFoldDB" id="A0A1W1W288"/>
<name>A0A1W1W288_9FIRM</name>
<keyword evidence="3" id="KW-1185">Reference proteome</keyword>
<organism evidence="2 3">
    <name type="scientific">Thermanaeromonas toyohensis ToBE</name>
    <dbReference type="NCBI Taxonomy" id="698762"/>
    <lineage>
        <taxon>Bacteria</taxon>
        <taxon>Bacillati</taxon>
        <taxon>Bacillota</taxon>
        <taxon>Clostridia</taxon>
        <taxon>Neomoorellales</taxon>
        <taxon>Neomoorellaceae</taxon>
        <taxon>Thermanaeromonas</taxon>
    </lineage>
</organism>
<dbReference type="RefSeq" id="WP_084666722.1">
    <property type="nucleotide sequence ID" value="NZ_LT838272.1"/>
</dbReference>
<dbReference type="OrthoDB" id="1806785at2"/>
<dbReference type="Proteomes" id="UP000192569">
    <property type="component" value="Chromosome I"/>
</dbReference>
<sequence>MAKAEEKALEILISAINIGEIYYRLVKSGYNHLATAFLSDVKKRKFPWKIVPASNTRVWHAAKLKAQYRMSYADAFAVGLAIETGGQIVTRDPEIIEASKGANFIIDKIL</sequence>
<dbReference type="Gene3D" id="3.40.50.1010">
    <property type="entry name" value="5'-nuclease"/>
    <property type="match status" value="1"/>
</dbReference>
<evidence type="ECO:0000259" key="1">
    <source>
        <dbReference type="Pfam" id="PF01850"/>
    </source>
</evidence>
<evidence type="ECO:0000313" key="2">
    <source>
        <dbReference type="EMBL" id="SMB99739.1"/>
    </source>
</evidence>
<proteinExistence type="predicted"/>
<dbReference type="Pfam" id="PF01850">
    <property type="entry name" value="PIN"/>
    <property type="match status" value="1"/>
</dbReference>
<dbReference type="EMBL" id="LT838272">
    <property type="protein sequence ID" value="SMB99739.1"/>
    <property type="molecule type" value="Genomic_DNA"/>
</dbReference>
<dbReference type="InterPro" id="IPR002716">
    <property type="entry name" value="PIN_dom"/>
</dbReference>
<protein>
    <submittedName>
        <fullName evidence="2">PIN domain-containing protein</fullName>
    </submittedName>
</protein>
<accession>A0A1W1W288</accession>
<reference evidence="2 3" key="1">
    <citation type="submission" date="2017-04" db="EMBL/GenBank/DDBJ databases">
        <authorList>
            <person name="Afonso C.L."/>
            <person name="Miller P.J."/>
            <person name="Scott M.A."/>
            <person name="Spackman E."/>
            <person name="Goraichik I."/>
            <person name="Dimitrov K.M."/>
            <person name="Suarez D.L."/>
            <person name="Swayne D.E."/>
        </authorList>
    </citation>
    <scope>NUCLEOTIDE SEQUENCE [LARGE SCALE GENOMIC DNA]</scope>
    <source>
        <strain evidence="2 3">ToBE</strain>
    </source>
</reference>